<dbReference type="SMART" id="SM00320">
    <property type="entry name" value="WD40"/>
    <property type="match status" value="5"/>
</dbReference>
<dbReference type="PROSITE" id="PS50294">
    <property type="entry name" value="WD_REPEATS_REGION"/>
    <property type="match status" value="1"/>
</dbReference>
<evidence type="ECO:0000256" key="1">
    <source>
        <dbReference type="ARBA" id="ARBA00022574"/>
    </source>
</evidence>
<dbReference type="InterPro" id="IPR015943">
    <property type="entry name" value="WD40/YVTN_repeat-like_dom_sf"/>
</dbReference>
<keyword evidence="1 3" id="KW-0853">WD repeat</keyword>
<evidence type="ECO:0000256" key="3">
    <source>
        <dbReference type="PROSITE-ProRule" id="PRU00221"/>
    </source>
</evidence>
<dbReference type="PANTHER" id="PTHR47822">
    <property type="entry name" value="CARBOHYDRATE BINDING DOMAIN CONTAINING PROTEIN"/>
    <property type="match status" value="1"/>
</dbReference>
<feature type="repeat" description="WD" evidence="3">
    <location>
        <begin position="159"/>
        <end position="201"/>
    </location>
</feature>
<dbReference type="AlphaFoldDB" id="A0A5A8E015"/>
<dbReference type="InterPro" id="IPR036322">
    <property type="entry name" value="WD40_repeat_dom_sf"/>
</dbReference>
<dbReference type="EMBL" id="VLTL01000015">
    <property type="protein sequence ID" value="KAA0170207.1"/>
    <property type="molecule type" value="Genomic_DNA"/>
</dbReference>
<name>A0A5A8E015_CAFRO</name>
<reference evidence="5 6" key="1">
    <citation type="submission" date="2019-07" db="EMBL/GenBank/DDBJ databases">
        <title>Genomes of Cafeteria roenbergensis.</title>
        <authorList>
            <person name="Fischer M.G."/>
            <person name="Hackl T."/>
            <person name="Roman M."/>
        </authorList>
    </citation>
    <scope>NUCLEOTIDE SEQUENCE [LARGE SCALE GENOMIC DNA]</scope>
    <source>
        <strain evidence="5 6">RCC970-E3</strain>
    </source>
</reference>
<evidence type="ECO:0000256" key="4">
    <source>
        <dbReference type="SAM" id="MobiDB-lite"/>
    </source>
</evidence>
<sequence length="484" mass="50322">MAASATPRMELLHRFESVGTSIFALDVSEDGNLIAAACNDGAVRVFHAATKKLQYTLGRASDDSMPIMGVRFRPPGMDSQGARHVLLAVGVDGSVRRWHVSTGRKLFDTHEKDNEVFCCDYSVDGQRFATAGLDKCVRVYDDERMDVVTTLKAGYGAGARGHTNRIFSVKFSDESPFTLLSGGWDRCVHVWDTRTGRSERDIFGPYICGDGIDVRSGVVVTAACRPNDPLELWDLGTASKIRSVPWRVSKVGGSLPCTLFGAAFSKDPAGRLLAAGGSMANETRLFDRTRRDAHVGTAAGFSGPVFALAWHSDRRLAVAGNDGIVRLMKVSGGDHATPESLSAAALIAEGDAEEASASAAAAATVRVGEAGSADADAHPGSPSRTPAGEAVADDAGDEWAADASGDEEADRMLREARARARALEEAAPTAAGAAGAAAAGAAAASGAGIIPGHALAGSGAQAARQLARARLSSPIGESESKDVE</sequence>
<dbReference type="PROSITE" id="PS50082">
    <property type="entry name" value="WD_REPEATS_2"/>
    <property type="match status" value="1"/>
</dbReference>
<dbReference type="Pfam" id="PF00400">
    <property type="entry name" value="WD40"/>
    <property type="match status" value="4"/>
</dbReference>
<dbReference type="Proteomes" id="UP000324907">
    <property type="component" value="Unassembled WGS sequence"/>
</dbReference>
<feature type="region of interest" description="Disordered" evidence="4">
    <location>
        <begin position="370"/>
        <end position="412"/>
    </location>
</feature>
<accession>A0A5A8E015</accession>
<dbReference type="InterPro" id="IPR001680">
    <property type="entry name" value="WD40_rpt"/>
</dbReference>
<dbReference type="Gene3D" id="2.130.10.10">
    <property type="entry name" value="YVTN repeat-like/Quinoprotein amine dehydrogenase"/>
    <property type="match status" value="3"/>
</dbReference>
<keyword evidence="2" id="KW-0677">Repeat</keyword>
<organism evidence="5 6">
    <name type="scientific">Cafeteria roenbergensis</name>
    <name type="common">Marine flagellate</name>
    <dbReference type="NCBI Taxonomy" id="33653"/>
    <lineage>
        <taxon>Eukaryota</taxon>
        <taxon>Sar</taxon>
        <taxon>Stramenopiles</taxon>
        <taxon>Bigyra</taxon>
        <taxon>Opalozoa</taxon>
        <taxon>Bicosoecida</taxon>
        <taxon>Cafeteriaceae</taxon>
        <taxon>Cafeteria</taxon>
    </lineage>
</organism>
<dbReference type="PANTHER" id="PTHR47822:SF2">
    <property type="entry name" value="F-BOX AND WD-40 DOMAIN PROTEIN 7"/>
    <property type="match status" value="1"/>
</dbReference>
<dbReference type="SUPFAM" id="SSF50978">
    <property type="entry name" value="WD40 repeat-like"/>
    <property type="match status" value="1"/>
</dbReference>
<gene>
    <name evidence="5" type="ORF">FNF28_01628</name>
</gene>
<evidence type="ECO:0000256" key="2">
    <source>
        <dbReference type="ARBA" id="ARBA00022737"/>
    </source>
</evidence>
<comment type="caution">
    <text evidence="5">The sequence shown here is derived from an EMBL/GenBank/DDBJ whole genome shotgun (WGS) entry which is preliminary data.</text>
</comment>
<feature type="compositionally biased region" description="Acidic residues" evidence="4">
    <location>
        <begin position="391"/>
        <end position="409"/>
    </location>
</feature>
<evidence type="ECO:0000313" key="6">
    <source>
        <dbReference type="Proteomes" id="UP000324907"/>
    </source>
</evidence>
<proteinExistence type="predicted"/>
<evidence type="ECO:0000313" key="5">
    <source>
        <dbReference type="EMBL" id="KAA0170207.1"/>
    </source>
</evidence>
<protein>
    <submittedName>
        <fullName evidence="5">Uncharacterized protein</fullName>
    </submittedName>
</protein>
<dbReference type="InterPro" id="IPR019775">
    <property type="entry name" value="WD40_repeat_CS"/>
</dbReference>
<dbReference type="PROSITE" id="PS00678">
    <property type="entry name" value="WD_REPEATS_1"/>
    <property type="match status" value="1"/>
</dbReference>